<evidence type="ECO:0000313" key="2">
    <source>
        <dbReference type="Proteomes" id="UP001164539"/>
    </source>
</evidence>
<protein>
    <submittedName>
        <fullName evidence="1">Uncharacterized protein</fullName>
    </submittedName>
</protein>
<comment type="caution">
    <text evidence="1">The sequence shown here is derived from an EMBL/GenBank/DDBJ whole genome shotgun (WGS) entry which is preliminary data.</text>
</comment>
<dbReference type="Proteomes" id="UP001164539">
    <property type="component" value="Chromosome 14"/>
</dbReference>
<dbReference type="EMBL" id="CM051407">
    <property type="protein sequence ID" value="KAJ4701897.1"/>
    <property type="molecule type" value="Genomic_DNA"/>
</dbReference>
<reference evidence="1 2" key="1">
    <citation type="journal article" date="2023" name="Science">
        <title>Complex scaffold remodeling in plant triterpene biosynthesis.</title>
        <authorList>
            <person name="De La Pena R."/>
            <person name="Hodgson H."/>
            <person name="Liu J.C."/>
            <person name="Stephenson M.J."/>
            <person name="Martin A.C."/>
            <person name="Owen C."/>
            <person name="Harkess A."/>
            <person name="Leebens-Mack J."/>
            <person name="Jimenez L.E."/>
            <person name="Osbourn A."/>
            <person name="Sattely E.S."/>
        </authorList>
    </citation>
    <scope>NUCLEOTIDE SEQUENCE [LARGE SCALE GENOMIC DNA]</scope>
    <source>
        <strain evidence="2">cv. JPN11</strain>
        <tissue evidence="1">Leaf</tissue>
    </source>
</reference>
<proteinExistence type="predicted"/>
<organism evidence="1 2">
    <name type="scientific">Melia azedarach</name>
    <name type="common">Chinaberry tree</name>
    <dbReference type="NCBI Taxonomy" id="155640"/>
    <lineage>
        <taxon>Eukaryota</taxon>
        <taxon>Viridiplantae</taxon>
        <taxon>Streptophyta</taxon>
        <taxon>Embryophyta</taxon>
        <taxon>Tracheophyta</taxon>
        <taxon>Spermatophyta</taxon>
        <taxon>Magnoliopsida</taxon>
        <taxon>eudicotyledons</taxon>
        <taxon>Gunneridae</taxon>
        <taxon>Pentapetalae</taxon>
        <taxon>rosids</taxon>
        <taxon>malvids</taxon>
        <taxon>Sapindales</taxon>
        <taxon>Meliaceae</taxon>
        <taxon>Melia</taxon>
    </lineage>
</organism>
<name>A0ACC1WSF2_MELAZ</name>
<keyword evidence="2" id="KW-1185">Reference proteome</keyword>
<accession>A0ACC1WSF2</accession>
<evidence type="ECO:0000313" key="1">
    <source>
        <dbReference type="EMBL" id="KAJ4701897.1"/>
    </source>
</evidence>
<sequence length="107" mass="12956">MVSRPKFLYIDNLLSLVAKEIALSLRTLILLWTSISRSLVGYRAMNWIQRKIYLYNVTFGLFMLDWWERYLFNILVIVLMWFIFYNGSRYVTDFFQRHLILSSDRSA</sequence>
<gene>
    <name evidence="1" type="ORF">OWV82_025070</name>
</gene>